<protein>
    <submittedName>
        <fullName evidence="13">ClcB-like voltage-gated chloride channel protein</fullName>
    </submittedName>
</protein>
<comment type="caution">
    <text evidence="13">The sequence shown here is derived from an EMBL/GenBank/DDBJ whole genome shotgun (WGS) entry which is preliminary data.</text>
</comment>
<dbReference type="EMBL" id="JBBUKT010000003">
    <property type="protein sequence ID" value="MEK7950737.1"/>
    <property type="molecule type" value="Genomic_DNA"/>
</dbReference>
<reference evidence="13 14" key="1">
    <citation type="submission" date="2024-04" db="EMBL/GenBank/DDBJ databases">
        <title>Luteolibacter sp. isolated from soil.</title>
        <authorList>
            <person name="An J."/>
        </authorList>
    </citation>
    <scope>NUCLEOTIDE SEQUENCE [LARGE SCALE GENOMIC DNA]</scope>
    <source>
        <strain evidence="13 14">Y139</strain>
    </source>
</reference>
<comment type="subcellular location">
    <subcellularLocation>
        <location evidence="1">Membrane</location>
        <topology evidence="1">Multi-pass membrane protein</topology>
    </subcellularLocation>
</comment>
<evidence type="ECO:0000256" key="8">
    <source>
        <dbReference type="ARBA" id="ARBA00023214"/>
    </source>
</evidence>
<evidence type="ECO:0000256" key="9">
    <source>
        <dbReference type="ARBA" id="ARBA00023303"/>
    </source>
</evidence>
<keyword evidence="8" id="KW-0868">Chloride</keyword>
<dbReference type="SUPFAM" id="SSF54631">
    <property type="entry name" value="CBS-domain pair"/>
    <property type="match status" value="1"/>
</dbReference>
<feature type="transmembrane region" description="Helical" evidence="11">
    <location>
        <begin position="219"/>
        <end position="238"/>
    </location>
</feature>
<keyword evidence="10" id="KW-0129">CBS domain</keyword>
<keyword evidence="5" id="KW-0406">Ion transport</keyword>
<accession>A0ABU9AVE9</accession>
<dbReference type="InterPro" id="IPR001807">
    <property type="entry name" value="ClC"/>
</dbReference>
<keyword evidence="6 11" id="KW-0472">Membrane</keyword>
<organism evidence="13 14">
    <name type="scientific">Luteolibacter soli</name>
    <dbReference type="NCBI Taxonomy" id="3135280"/>
    <lineage>
        <taxon>Bacteria</taxon>
        <taxon>Pseudomonadati</taxon>
        <taxon>Verrucomicrobiota</taxon>
        <taxon>Verrucomicrobiia</taxon>
        <taxon>Verrucomicrobiales</taxon>
        <taxon>Verrucomicrobiaceae</taxon>
        <taxon>Luteolibacter</taxon>
    </lineage>
</organism>
<evidence type="ECO:0000259" key="12">
    <source>
        <dbReference type="PROSITE" id="PS51371"/>
    </source>
</evidence>
<evidence type="ECO:0000256" key="3">
    <source>
        <dbReference type="ARBA" id="ARBA00022692"/>
    </source>
</evidence>
<dbReference type="Pfam" id="PF00654">
    <property type="entry name" value="Voltage_CLC"/>
    <property type="match status" value="1"/>
</dbReference>
<evidence type="ECO:0000256" key="6">
    <source>
        <dbReference type="ARBA" id="ARBA00023136"/>
    </source>
</evidence>
<dbReference type="InterPro" id="IPR050368">
    <property type="entry name" value="ClC-type_chloride_channel"/>
</dbReference>
<keyword evidence="3 11" id="KW-0812">Transmembrane</keyword>
<feature type="transmembrane region" description="Helical" evidence="11">
    <location>
        <begin position="258"/>
        <end position="278"/>
    </location>
</feature>
<keyword evidence="2" id="KW-0813">Transport</keyword>
<keyword evidence="4 11" id="KW-1133">Transmembrane helix</keyword>
<keyword evidence="7" id="KW-0869">Chloride channel</keyword>
<gene>
    <name evidence="13" type="ORF">WKV53_09535</name>
</gene>
<feature type="transmembrane region" description="Helical" evidence="11">
    <location>
        <begin position="35"/>
        <end position="56"/>
    </location>
</feature>
<dbReference type="CDD" id="cd02205">
    <property type="entry name" value="CBS_pair_SF"/>
    <property type="match status" value="1"/>
</dbReference>
<feature type="transmembrane region" description="Helical" evidence="11">
    <location>
        <begin position="91"/>
        <end position="109"/>
    </location>
</feature>
<feature type="transmembrane region" description="Helical" evidence="11">
    <location>
        <begin position="183"/>
        <end position="207"/>
    </location>
</feature>
<dbReference type="NCBIfam" id="NF002505">
    <property type="entry name" value="PRK01862.1"/>
    <property type="match status" value="1"/>
</dbReference>
<feature type="transmembrane region" description="Helical" evidence="11">
    <location>
        <begin position="290"/>
        <end position="309"/>
    </location>
</feature>
<dbReference type="Gene3D" id="3.10.580.10">
    <property type="entry name" value="CBS-domain"/>
    <property type="match status" value="1"/>
</dbReference>
<evidence type="ECO:0000256" key="11">
    <source>
        <dbReference type="SAM" id="Phobius"/>
    </source>
</evidence>
<sequence>MSTGAGSSSTNLGTGTRRLVRLRIWWGERFHFNEWQATLFWAAVIGFAGAWTSIGFKEATEWLHRVFTGHGESPAEGYVESFRAMEPWQRLLVPTLGGLLAGITLWFGSRYKTAAHSTDYMEAVVVGDGNLAVRVSLIKSVSAWFSAASGASIGREGPLVQLSSLAASLFGRWRAFPLAQKRQLVACGAAAGIASAYNAPIAGAFFVAEIVLGSLAMEAFGPLVIASVVAVLVTRSHYGAEALYAAPAITLQSNLELLWYLGLGLVSGLLVPVFLWLLKAGEMAFSRLKLPAPARLALGGLVVGGLAWFHPEVAGNGRALVFSVLHGPGAWQILAVTLVCKVVATSATFGSGAVGGVFTPTLFTGAAIGYLLGVLASVVAPGAGLHPEAFALVGMGAFLAASTGAPVMAILMLFELTLNYQVILPAVVASGAGYYLCRAMGVRPLYGEALERKGAVIVAQHLATLKVGDLVAKDAAVLSPNASFGEVARAFLQSRRDSLHVVDGEHLAGVISLHDIKPYLDQPELESLLIARDVMHEDVPRCAPDQTMGEALEFFSRAEMERLPVTKPDGTFLGAIARADVLLFLAGKPRAAGA</sequence>
<evidence type="ECO:0000313" key="14">
    <source>
        <dbReference type="Proteomes" id="UP001371305"/>
    </source>
</evidence>
<dbReference type="InterPro" id="IPR014743">
    <property type="entry name" value="Cl-channel_core"/>
</dbReference>
<dbReference type="RefSeq" id="WP_341404338.1">
    <property type="nucleotide sequence ID" value="NZ_JBBUKT010000003.1"/>
</dbReference>
<evidence type="ECO:0000256" key="5">
    <source>
        <dbReference type="ARBA" id="ARBA00023065"/>
    </source>
</evidence>
<evidence type="ECO:0000256" key="1">
    <source>
        <dbReference type="ARBA" id="ARBA00004141"/>
    </source>
</evidence>
<dbReference type="PANTHER" id="PTHR43427">
    <property type="entry name" value="CHLORIDE CHANNEL PROTEIN CLC-E"/>
    <property type="match status" value="1"/>
</dbReference>
<proteinExistence type="predicted"/>
<dbReference type="SUPFAM" id="SSF81340">
    <property type="entry name" value="Clc chloride channel"/>
    <property type="match status" value="1"/>
</dbReference>
<dbReference type="Gene3D" id="1.10.3080.10">
    <property type="entry name" value="Clc chloride channel"/>
    <property type="match status" value="1"/>
</dbReference>
<dbReference type="CDD" id="cd00400">
    <property type="entry name" value="Voltage_gated_ClC"/>
    <property type="match status" value="1"/>
</dbReference>
<evidence type="ECO:0000313" key="13">
    <source>
        <dbReference type="EMBL" id="MEK7950737.1"/>
    </source>
</evidence>
<feature type="domain" description="CBS" evidence="12">
    <location>
        <begin position="535"/>
        <end position="592"/>
    </location>
</feature>
<dbReference type="Pfam" id="PF00571">
    <property type="entry name" value="CBS"/>
    <property type="match status" value="2"/>
</dbReference>
<dbReference type="InterPro" id="IPR046342">
    <property type="entry name" value="CBS_dom_sf"/>
</dbReference>
<keyword evidence="14" id="KW-1185">Reference proteome</keyword>
<feature type="transmembrane region" description="Helical" evidence="11">
    <location>
        <begin position="362"/>
        <end position="383"/>
    </location>
</feature>
<evidence type="ECO:0000256" key="2">
    <source>
        <dbReference type="ARBA" id="ARBA00022448"/>
    </source>
</evidence>
<feature type="domain" description="CBS" evidence="12">
    <location>
        <begin position="471"/>
        <end position="527"/>
    </location>
</feature>
<dbReference type="PANTHER" id="PTHR43427:SF6">
    <property type="entry name" value="CHLORIDE CHANNEL PROTEIN CLC-E"/>
    <property type="match status" value="1"/>
</dbReference>
<dbReference type="InterPro" id="IPR000644">
    <property type="entry name" value="CBS_dom"/>
</dbReference>
<dbReference type="Proteomes" id="UP001371305">
    <property type="component" value="Unassembled WGS sequence"/>
</dbReference>
<evidence type="ECO:0000256" key="10">
    <source>
        <dbReference type="PROSITE-ProRule" id="PRU00703"/>
    </source>
</evidence>
<dbReference type="SMART" id="SM00116">
    <property type="entry name" value="CBS"/>
    <property type="match status" value="2"/>
</dbReference>
<name>A0ABU9AVE9_9BACT</name>
<dbReference type="PROSITE" id="PS51371">
    <property type="entry name" value="CBS"/>
    <property type="match status" value="2"/>
</dbReference>
<feature type="transmembrane region" description="Helical" evidence="11">
    <location>
        <begin position="389"/>
        <end position="411"/>
    </location>
</feature>
<evidence type="ECO:0000256" key="7">
    <source>
        <dbReference type="ARBA" id="ARBA00023173"/>
    </source>
</evidence>
<dbReference type="PRINTS" id="PR00762">
    <property type="entry name" value="CLCHANNEL"/>
</dbReference>
<keyword evidence="9" id="KW-0407">Ion channel</keyword>
<evidence type="ECO:0000256" key="4">
    <source>
        <dbReference type="ARBA" id="ARBA00022989"/>
    </source>
</evidence>